<evidence type="ECO:0000313" key="1">
    <source>
        <dbReference type="EMBL" id="MBX65145.1"/>
    </source>
</evidence>
<accession>A0A2P2QDY0</accession>
<dbReference type="EMBL" id="GGEC01084661">
    <property type="protein sequence ID" value="MBX65145.1"/>
    <property type="molecule type" value="Transcribed_RNA"/>
</dbReference>
<sequence length="44" mass="5064">MQHLVENYRDSLTTLKKKLSNSENWTKKSSTSIIVLSLCPREIA</sequence>
<proteinExistence type="predicted"/>
<dbReference type="AlphaFoldDB" id="A0A2P2QDY0"/>
<protein>
    <submittedName>
        <fullName evidence="1">Uncharacterized protein</fullName>
    </submittedName>
</protein>
<name>A0A2P2QDY0_RHIMU</name>
<reference evidence="1" key="1">
    <citation type="submission" date="2018-02" db="EMBL/GenBank/DDBJ databases">
        <title>Rhizophora mucronata_Transcriptome.</title>
        <authorList>
            <person name="Meera S.P."/>
            <person name="Sreeshan A."/>
            <person name="Augustine A."/>
        </authorList>
    </citation>
    <scope>NUCLEOTIDE SEQUENCE</scope>
    <source>
        <tissue evidence="1">Leaf</tissue>
    </source>
</reference>
<organism evidence="1">
    <name type="scientific">Rhizophora mucronata</name>
    <name type="common">Asiatic mangrove</name>
    <dbReference type="NCBI Taxonomy" id="61149"/>
    <lineage>
        <taxon>Eukaryota</taxon>
        <taxon>Viridiplantae</taxon>
        <taxon>Streptophyta</taxon>
        <taxon>Embryophyta</taxon>
        <taxon>Tracheophyta</taxon>
        <taxon>Spermatophyta</taxon>
        <taxon>Magnoliopsida</taxon>
        <taxon>eudicotyledons</taxon>
        <taxon>Gunneridae</taxon>
        <taxon>Pentapetalae</taxon>
        <taxon>rosids</taxon>
        <taxon>fabids</taxon>
        <taxon>Malpighiales</taxon>
        <taxon>Rhizophoraceae</taxon>
        <taxon>Rhizophora</taxon>
    </lineage>
</organism>